<dbReference type="AlphaFoldDB" id="A0A183B3A3"/>
<dbReference type="OrthoDB" id="6237452at2759"/>
<organism evidence="3">
    <name type="scientific">Echinostoma caproni</name>
    <dbReference type="NCBI Taxonomy" id="27848"/>
    <lineage>
        <taxon>Eukaryota</taxon>
        <taxon>Metazoa</taxon>
        <taxon>Spiralia</taxon>
        <taxon>Lophotrochozoa</taxon>
        <taxon>Platyhelminthes</taxon>
        <taxon>Trematoda</taxon>
        <taxon>Digenea</taxon>
        <taxon>Plagiorchiida</taxon>
        <taxon>Echinostomata</taxon>
        <taxon>Echinostomatoidea</taxon>
        <taxon>Echinostomatidae</taxon>
        <taxon>Echinostoma</taxon>
    </lineage>
</organism>
<gene>
    <name evidence="1" type="ORF">ECPE_LOCUS13688</name>
</gene>
<evidence type="ECO:0000313" key="1">
    <source>
        <dbReference type="EMBL" id="VDP90960.1"/>
    </source>
</evidence>
<proteinExistence type="predicted"/>
<dbReference type="Proteomes" id="UP000272942">
    <property type="component" value="Unassembled WGS sequence"/>
</dbReference>
<reference evidence="1 2" key="2">
    <citation type="submission" date="2018-11" db="EMBL/GenBank/DDBJ databases">
        <authorList>
            <consortium name="Pathogen Informatics"/>
        </authorList>
    </citation>
    <scope>NUCLEOTIDE SEQUENCE [LARGE SCALE GENOMIC DNA]</scope>
    <source>
        <strain evidence="1 2">Egypt</strain>
    </source>
</reference>
<evidence type="ECO:0000313" key="2">
    <source>
        <dbReference type="Proteomes" id="UP000272942"/>
    </source>
</evidence>
<name>A0A183B3A3_9TREM</name>
<dbReference type="WBParaSite" id="ECPE_0001372801-mRNA-1">
    <property type="protein sequence ID" value="ECPE_0001372801-mRNA-1"/>
    <property type="gene ID" value="ECPE_0001372801"/>
</dbReference>
<protein>
    <submittedName>
        <fullName evidence="3">DUF4780 domain-containing protein</fullName>
    </submittedName>
</protein>
<sequence>MQLSPLDSIHRRRSSRTVSLVSWEPSTVIAISPRPVVVANTYQLEPTPGREFKVGEAKAIVERILTERLGPNLREPVIGRTRRPDESFRCVFPKDDTPLVCWLANTVRECLVREISAVDLPKGGRHKLIVHVLHVDEPPTVPSAELIMSSCGLWNSDTDRWFAVHHQTAIGTIVVSVFACYHE</sequence>
<keyword evidence="2" id="KW-1185">Reference proteome</keyword>
<evidence type="ECO:0000313" key="3">
    <source>
        <dbReference type="WBParaSite" id="ECPE_0001372801-mRNA-1"/>
    </source>
</evidence>
<reference evidence="3" key="1">
    <citation type="submission" date="2016-06" db="UniProtKB">
        <authorList>
            <consortium name="WormBaseParasite"/>
        </authorList>
    </citation>
    <scope>IDENTIFICATION</scope>
</reference>
<accession>A0A183B3A3</accession>
<dbReference type="EMBL" id="UZAN01055688">
    <property type="protein sequence ID" value="VDP90960.1"/>
    <property type="molecule type" value="Genomic_DNA"/>
</dbReference>